<dbReference type="EMBL" id="BAAACG010000008">
    <property type="protein sequence ID" value="GAA0739539.1"/>
    <property type="molecule type" value="Genomic_DNA"/>
</dbReference>
<name>A0ABP3UNL0_9CLOT</name>
<dbReference type="InterPro" id="IPR009078">
    <property type="entry name" value="Ferritin-like_SF"/>
</dbReference>
<dbReference type="Gene3D" id="6.10.140.1960">
    <property type="match status" value="2"/>
</dbReference>
<dbReference type="CDD" id="cd00657">
    <property type="entry name" value="Ferritin_like"/>
    <property type="match status" value="1"/>
</dbReference>
<accession>A0ABP3UNL0</accession>
<evidence type="ECO:0000313" key="1">
    <source>
        <dbReference type="EMBL" id="GAA0739539.1"/>
    </source>
</evidence>
<keyword evidence="2" id="KW-1185">Reference proteome</keyword>
<dbReference type="Proteomes" id="UP001501510">
    <property type="component" value="Unassembled WGS sequence"/>
</dbReference>
<sequence>MSYTTSKQPQGKPYCFTNVIREAAIAELVAINEYAKHIANSNISELNEVWHHIMEDEKRHYGMFLELLRKYDPVQYKRYNEAKEHVKLSSKNPKFPQYSAKYNNQLILNNIRDDIKGELEAIVLYEDNILHVPYKDVINVYLEVIADEKEHVEELTIVLMKYDKDKYGPIEE</sequence>
<protein>
    <recommendedName>
        <fullName evidence="3">Rubrerythrin</fullName>
    </recommendedName>
</protein>
<dbReference type="SUPFAM" id="SSF47240">
    <property type="entry name" value="Ferritin-like"/>
    <property type="match status" value="1"/>
</dbReference>
<evidence type="ECO:0000313" key="2">
    <source>
        <dbReference type="Proteomes" id="UP001501510"/>
    </source>
</evidence>
<evidence type="ECO:0008006" key="3">
    <source>
        <dbReference type="Google" id="ProtNLM"/>
    </source>
</evidence>
<organism evidence="1 2">
    <name type="scientific">Clostridium oceanicum</name>
    <dbReference type="NCBI Taxonomy" id="1543"/>
    <lineage>
        <taxon>Bacteria</taxon>
        <taxon>Bacillati</taxon>
        <taxon>Bacillota</taxon>
        <taxon>Clostridia</taxon>
        <taxon>Eubacteriales</taxon>
        <taxon>Clostridiaceae</taxon>
        <taxon>Clostridium</taxon>
    </lineage>
</organism>
<reference evidence="2" key="1">
    <citation type="journal article" date="2019" name="Int. J. Syst. Evol. Microbiol.">
        <title>The Global Catalogue of Microorganisms (GCM) 10K type strain sequencing project: providing services to taxonomists for standard genome sequencing and annotation.</title>
        <authorList>
            <consortium name="The Broad Institute Genomics Platform"/>
            <consortium name="The Broad Institute Genome Sequencing Center for Infectious Disease"/>
            <person name="Wu L."/>
            <person name="Ma J."/>
        </authorList>
    </citation>
    <scope>NUCLEOTIDE SEQUENCE [LARGE SCALE GENOMIC DNA]</scope>
    <source>
        <strain evidence="2">JCM 1407</strain>
    </source>
</reference>
<dbReference type="RefSeq" id="WP_343760986.1">
    <property type="nucleotide sequence ID" value="NZ_BAAACG010000008.1"/>
</dbReference>
<comment type="caution">
    <text evidence="1">The sequence shown here is derived from an EMBL/GenBank/DDBJ whole genome shotgun (WGS) entry which is preliminary data.</text>
</comment>
<proteinExistence type="predicted"/>
<gene>
    <name evidence="1" type="ORF">GCM10008906_18440</name>
</gene>